<protein>
    <submittedName>
        <fullName evidence="1">Class I SAM-dependent methyltransferase</fullName>
    </submittedName>
</protein>
<gene>
    <name evidence="1" type="ORF">H4K34_08390</name>
</gene>
<dbReference type="PANTHER" id="PTHR43861">
    <property type="entry name" value="TRANS-ACONITATE 2-METHYLTRANSFERASE-RELATED"/>
    <property type="match status" value="1"/>
</dbReference>
<dbReference type="Gene3D" id="3.40.50.150">
    <property type="entry name" value="Vaccinia Virus protein VP39"/>
    <property type="match status" value="1"/>
</dbReference>
<keyword evidence="2" id="KW-1185">Reference proteome</keyword>
<dbReference type="SUPFAM" id="SSF53335">
    <property type="entry name" value="S-adenosyl-L-methionine-dependent methyltransferases"/>
    <property type="match status" value="1"/>
</dbReference>
<dbReference type="RefSeq" id="WP_210760374.1">
    <property type="nucleotide sequence ID" value="NZ_CP060139.1"/>
</dbReference>
<accession>A0A7H0VJF1</accession>
<dbReference type="GO" id="GO:0008168">
    <property type="term" value="F:methyltransferase activity"/>
    <property type="evidence" value="ECO:0007669"/>
    <property type="project" value="UniProtKB-KW"/>
</dbReference>
<keyword evidence="1" id="KW-0489">Methyltransferase</keyword>
<dbReference type="Pfam" id="PF13489">
    <property type="entry name" value="Methyltransf_23"/>
    <property type="match status" value="1"/>
</dbReference>
<dbReference type="EMBL" id="CP060139">
    <property type="protein sequence ID" value="QNR25849.1"/>
    <property type="molecule type" value="Genomic_DNA"/>
</dbReference>
<reference evidence="1 2" key="1">
    <citation type="submission" date="2020-08" db="EMBL/GenBank/DDBJ databases">
        <title>Croceimicrobium hydrocarbonivorans gen. nov., sp. nov., a novel marine bacterium isolated from a bacterial consortium that degrades polyethylene terephthalate.</title>
        <authorList>
            <person name="Liu R."/>
        </authorList>
    </citation>
    <scope>NUCLEOTIDE SEQUENCE [LARGE SCALE GENOMIC DNA]</scope>
    <source>
        <strain evidence="1 2">A20-9</strain>
    </source>
</reference>
<dbReference type="KEGG" id="chyd:H4K34_08390"/>
<dbReference type="GO" id="GO:0032259">
    <property type="term" value="P:methylation"/>
    <property type="evidence" value="ECO:0007669"/>
    <property type="project" value="UniProtKB-KW"/>
</dbReference>
<evidence type="ECO:0000313" key="2">
    <source>
        <dbReference type="Proteomes" id="UP000516305"/>
    </source>
</evidence>
<dbReference type="AlphaFoldDB" id="A0A7H0VJF1"/>
<dbReference type="Proteomes" id="UP000516305">
    <property type="component" value="Chromosome"/>
</dbReference>
<sequence length="293" mass="33036">MKEHSSCPVCGAKNLESVRKPYYYRGTKETFNVDACKSCGFWLTNPAPEGAELAAYYESDDYVSHTDGTGSLMDKVYGAVRKRAIKSKFDLVASLAAPSKVLIDYGAGTGEFLAYAKTKNWTVKGFEPSEVARENAARKGLELLSPEERWTLEEESVGVFTLWHVLEHIPDLNETLAYFYTRLVKGGCLVIAVPNHESLDADNYGDDWAAYDVPLHLWHFAKSDLQRLAQKHHFQLEKIENMPFDSFYVSLLSEKNRHGAMRPIQAFYQGLRSNLAGSKAKNMSSLIYVLRKD</sequence>
<keyword evidence="1" id="KW-0808">Transferase</keyword>
<name>A0A7H0VJF1_9FLAO</name>
<proteinExistence type="predicted"/>
<evidence type="ECO:0000313" key="1">
    <source>
        <dbReference type="EMBL" id="QNR25849.1"/>
    </source>
</evidence>
<dbReference type="InterPro" id="IPR029063">
    <property type="entry name" value="SAM-dependent_MTases_sf"/>
</dbReference>
<organism evidence="1 2">
    <name type="scientific">Croceimicrobium hydrocarbonivorans</name>
    <dbReference type="NCBI Taxonomy" id="2761580"/>
    <lineage>
        <taxon>Bacteria</taxon>
        <taxon>Pseudomonadati</taxon>
        <taxon>Bacteroidota</taxon>
        <taxon>Flavobacteriia</taxon>
        <taxon>Flavobacteriales</taxon>
        <taxon>Owenweeksiaceae</taxon>
        <taxon>Croceimicrobium</taxon>
    </lineage>
</organism>